<keyword evidence="6 10" id="KW-0812">Transmembrane</keyword>
<keyword evidence="5 10" id="KW-0808">Transferase</keyword>
<comment type="subcellular location">
    <subcellularLocation>
        <location evidence="10">Cell membrane</location>
    </subcellularLocation>
    <subcellularLocation>
        <location evidence="1">Endomembrane system</location>
        <topology evidence="1">Multi-pass membrane protein</topology>
    </subcellularLocation>
</comment>
<comment type="caution">
    <text evidence="10">Lacks conserved residue(s) required for the propagation of feature annotation.</text>
</comment>
<evidence type="ECO:0000256" key="5">
    <source>
        <dbReference type="ARBA" id="ARBA00022679"/>
    </source>
</evidence>
<keyword evidence="10" id="KW-1003">Cell membrane</keyword>
<dbReference type="GO" id="GO:0004169">
    <property type="term" value="F:dolichyl-phosphate-mannose-protein mannosyltransferase activity"/>
    <property type="evidence" value="ECO:0007669"/>
    <property type="project" value="UniProtKB-UniRule"/>
</dbReference>
<comment type="pathway">
    <text evidence="2 10">Protein modification; protein glycosylation.</text>
</comment>
<dbReference type="Proteomes" id="UP000231252">
    <property type="component" value="Unassembled WGS sequence"/>
</dbReference>
<evidence type="ECO:0000259" key="11">
    <source>
        <dbReference type="Pfam" id="PF02366"/>
    </source>
</evidence>
<feature type="domain" description="Protein O-mannosyl-transferase C-terminal four TM" evidence="12">
    <location>
        <begin position="250"/>
        <end position="322"/>
    </location>
</feature>
<evidence type="ECO:0000313" key="14">
    <source>
        <dbReference type="Proteomes" id="UP000231252"/>
    </source>
</evidence>
<evidence type="ECO:0000256" key="2">
    <source>
        <dbReference type="ARBA" id="ARBA00004922"/>
    </source>
</evidence>
<organism evidence="13 14">
    <name type="scientific">candidate division WWE3 bacterium CG08_land_8_20_14_0_20_41_10</name>
    <dbReference type="NCBI Taxonomy" id="1975085"/>
    <lineage>
        <taxon>Bacteria</taxon>
        <taxon>Katanobacteria</taxon>
    </lineage>
</organism>
<dbReference type="UniPathway" id="UPA00378"/>
<dbReference type="EC" id="2.4.1.-" evidence="10"/>
<dbReference type="InterPro" id="IPR003342">
    <property type="entry name" value="ArnT-like_N"/>
</dbReference>
<name>A0A2H0XDA6_UNCKA</name>
<evidence type="ECO:0000256" key="10">
    <source>
        <dbReference type="RuleBase" id="RU367007"/>
    </source>
</evidence>
<evidence type="ECO:0000256" key="6">
    <source>
        <dbReference type="ARBA" id="ARBA00022692"/>
    </source>
</evidence>
<dbReference type="EMBL" id="PEYU01000083">
    <property type="protein sequence ID" value="PIS22098.1"/>
    <property type="molecule type" value="Genomic_DNA"/>
</dbReference>
<evidence type="ECO:0000256" key="9">
    <source>
        <dbReference type="ARBA" id="ARBA00093617"/>
    </source>
</evidence>
<dbReference type="GO" id="GO:0012505">
    <property type="term" value="C:endomembrane system"/>
    <property type="evidence" value="ECO:0007669"/>
    <property type="project" value="UniProtKB-SubCell"/>
</dbReference>
<comment type="function">
    <text evidence="10">Protein O-mannosyltransferase that catalyzes the transfer of a single mannose residue from a polyprenol phospho-mannosyl lipidic donor to the hydroxyl group of selected serine and threonine residues in acceptor proteins.</text>
</comment>
<feature type="transmembrane region" description="Helical" evidence="10">
    <location>
        <begin position="109"/>
        <end position="126"/>
    </location>
</feature>
<evidence type="ECO:0000259" key="12">
    <source>
        <dbReference type="Pfam" id="PF16192"/>
    </source>
</evidence>
<comment type="caution">
    <text evidence="13">The sequence shown here is derived from an EMBL/GenBank/DDBJ whole genome shotgun (WGS) entry which is preliminary data.</text>
</comment>
<dbReference type="Pfam" id="PF16192">
    <property type="entry name" value="PMT_4TMC"/>
    <property type="match status" value="1"/>
</dbReference>
<dbReference type="InterPro" id="IPR032421">
    <property type="entry name" value="PMT_4TMC"/>
</dbReference>
<gene>
    <name evidence="13" type="ORF">COT50_03730</name>
</gene>
<dbReference type="PANTHER" id="PTHR10050">
    <property type="entry name" value="DOLICHYL-PHOSPHATE-MANNOSE--PROTEIN MANNOSYLTRANSFERASE"/>
    <property type="match status" value="1"/>
</dbReference>
<feature type="transmembrane region" description="Helical" evidence="10">
    <location>
        <begin position="229"/>
        <end position="250"/>
    </location>
</feature>
<accession>A0A2H0XDA6</accession>
<comment type="similarity">
    <text evidence="3 10">Belongs to the glycosyltransferase 39 family.</text>
</comment>
<evidence type="ECO:0000256" key="3">
    <source>
        <dbReference type="ARBA" id="ARBA00007222"/>
    </source>
</evidence>
<evidence type="ECO:0000256" key="7">
    <source>
        <dbReference type="ARBA" id="ARBA00022989"/>
    </source>
</evidence>
<keyword evidence="4 10" id="KW-0328">Glycosyltransferase</keyword>
<feature type="transmembrane region" description="Helical" evidence="10">
    <location>
        <begin position="132"/>
        <end position="151"/>
    </location>
</feature>
<evidence type="ECO:0000256" key="1">
    <source>
        <dbReference type="ARBA" id="ARBA00004127"/>
    </source>
</evidence>
<proteinExistence type="inferred from homology"/>
<dbReference type="AlphaFoldDB" id="A0A2H0XDA6"/>
<reference evidence="14" key="1">
    <citation type="submission" date="2017-09" db="EMBL/GenBank/DDBJ databases">
        <title>Depth-based differentiation of microbial function through sediment-hosted aquifers and enrichment of novel symbionts in the deep terrestrial subsurface.</title>
        <authorList>
            <person name="Probst A.J."/>
            <person name="Ladd B."/>
            <person name="Jarett J.K."/>
            <person name="Geller-Mcgrath D.E."/>
            <person name="Sieber C.M.K."/>
            <person name="Emerson J.B."/>
            <person name="Anantharaman K."/>
            <person name="Thomas B.C."/>
            <person name="Malmstrom R."/>
            <person name="Stieglmeier M."/>
            <person name="Klingl A."/>
            <person name="Woyke T."/>
            <person name="Ryan C.M."/>
            <person name="Banfield J.F."/>
        </authorList>
    </citation>
    <scope>NUCLEOTIDE SEQUENCE [LARGE SCALE GENOMIC DNA]</scope>
</reference>
<feature type="domain" description="ArnT-like N-terminal" evidence="11">
    <location>
        <begin position="26"/>
        <end position="242"/>
    </location>
</feature>
<dbReference type="Pfam" id="PF02366">
    <property type="entry name" value="PMT"/>
    <property type="match status" value="1"/>
</dbReference>
<evidence type="ECO:0000256" key="8">
    <source>
        <dbReference type="ARBA" id="ARBA00023136"/>
    </source>
</evidence>
<sequence length="329" mass="37485">MLYNSLMQAIFAIVKARKYTALLLLVLLFSFVTKAWRINQPDEYYFDEIYYGFTAEQYTKANMDAWVFDTTAPKGFAYTWDHPPTGKLLMSVPIKIIGVSSLSRRVAPLLFGTFLTVLVYYFYLALFPGQRIGALLSALIISLDGLVLSMSRIALVDVILTTLVLCSAVFMWRGKIILSAIFFGLAVSTKWTGLYLLSVMFLHQLMVFDWRKSKAVLNLKNMLMNVTKFISIGIIIYILSYTPLLLHFGWEKFVDLQKQMYWYHTGLKATHPFQSKAYMWPLDIKPVWLWVKSGFGVVQSIYAVGNPLVFWGGAICVVAVCVEAVRTKS</sequence>
<dbReference type="InterPro" id="IPR027005">
    <property type="entry name" value="PMT-like"/>
</dbReference>
<keyword evidence="8 10" id="KW-0472">Membrane</keyword>
<dbReference type="GO" id="GO:0005886">
    <property type="term" value="C:plasma membrane"/>
    <property type="evidence" value="ECO:0007669"/>
    <property type="project" value="UniProtKB-SubCell"/>
</dbReference>
<protein>
    <recommendedName>
        <fullName evidence="9 10">Polyprenol-phosphate-mannose--protein mannosyltransferase</fullName>
        <ecNumber evidence="10">2.4.1.-</ecNumber>
    </recommendedName>
</protein>
<evidence type="ECO:0000256" key="4">
    <source>
        <dbReference type="ARBA" id="ARBA00022676"/>
    </source>
</evidence>
<feature type="transmembrane region" description="Helical" evidence="10">
    <location>
        <begin position="308"/>
        <end position="325"/>
    </location>
</feature>
<keyword evidence="7 10" id="KW-1133">Transmembrane helix</keyword>
<evidence type="ECO:0000313" key="13">
    <source>
        <dbReference type="EMBL" id="PIS22098.1"/>
    </source>
</evidence>